<keyword evidence="1" id="KW-0479">Metal-binding</keyword>
<feature type="compositionally biased region" description="Basic and acidic residues" evidence="2">
    <location>
        <begin position="376"/>
        <end position="386"/>
    </location>
</feature>
<sequence length="386" mass="44009">MKKVFIETLLFLVVDDAALKGFSAVRNPTARVWDPAAAFYLARPSEVKRFGGQAKFLRKVHPSTTDLRSFVEAFKSRKMERRFQQSHDGRDGRDLGRDSRGMNREGRGEEEYRASIKHQGEPREARDVRQMTKGDLRYKLNYEQEERKRMATQNPHQAASMTCYNYHQVGHHKSQCPNPSFCYACKQSGHIDTKCPSTKTNKGMKLCGFGMPGQFFCSLIVPEEQVEIDNAIRAIVIMLEGRGKKFRISTELKYLADADWDWQVKRLTSNTFLVTVPSMAVLNLLRNIGRIRFTCLDMVATVEETKMDPDSFATLETIWVKAVGIPKVARKESYVMELAYLMDDDGDITDEEEPTHKTATDPDGVNLKIRSSPTQKDSEPSNTTKE</sequence>
<reference evidence="5" key="1">
    <citation type="journal article" date="2012" name="Nat. Biotechnol.">
        <title>Reference genome sequence of the model plant Setaria.</title>
        <authorList>
            <person name="Bennetzen J.L."/>
            <person name="Schmutz J."/>
            <person name="Wang H."/>
            <person name="Percifield R."/>
            <person name="Hawkins J."/>
            <person name="Pontaroli A.C."/>
            <person name="Estep M."/>
            <person name="Feng L."/>
            <person name="Vaughn J.N."/>
            <person name="Grimwood J."/>
            <person name="Jenkins J."/>
            <person name="Barry K."/>
            <person name="Lindquist E."/>
            <person name="Hellsten U."/>
            <person name="Deshpande S."/>
            <person name="Wang X."/>
            <person name="Wu X."/>
            <person name="Mitros T."/>
            <person name="Triplett J."/>
            <person name="Yang X."/>
            <person name="Ye C.Y."/>
            <person name="Mauro-Herrera M."/>
            <person name="Wang L."/>
            <person name="Li P."/>
            <person name="Sharma M."/>
            <person name="Sharma R."/>
            <person name="Ronald P.C."/>
            <person name="Panaud O."/>
            <person name="Kellogg E.A."/>
            <person name="Brutnell T.P."/>
            <person name="Doust A.N."/>
            <person name="Tuskan G.A."/>
            <person name="Rokhsar D."/>
            <person name="Devos K.M."/>
        </authorList>
    </citation>
    <scope>NUCLEOTIDE SEQUENCE [LARGE SCALE GENOMIC DNA]</scope>
    <source>
        <strain evidence="5">cv. Yugu1</strain>
    </source>
</reference>
<protein>
    <recommendedName>
        <fullName evidence="3">CCHC-type domain-containing protein</fullName>
    </recommendedName>
</protein>
<dbReference type="EnsemblPlants" id="KQL15570">
    <property type="protein sequence ID" value="KQL15570"/>
    <property type="gene ID" value="SETIT_025091mg"/>
</dbReference>
<dbReference type="Gene3D" id="4.10.60.10">
    <property type="entry name" value="Zinc finger, CCHC-type"/>
    <property type="match status" value="1"/>
</dbReference>
<keyword evidence="5" id="KW-1185">Reference proteome</keyword>
<evidence type="ECO:0000256" key="2">
    <source>
        <dbReference type="SAM" id="MobiDB-lite"/>
    </source>
</evidence>
<keyword evidence="1" id="KW-0863">Zinc-finger</keyword>
<dbReference type="SMART" id="SM00343">
    <property type="entry name" value="ZnF_C2HC"/>
    <property type="match status" value="2"/>
</dbReference>
<accession>K3ZEU3</accession>
<dbReference type="Gramene" id="KQL15570">
    <property type="protein sequence ID" value="KQL15570"/>
    <property type="gene ID" value="SETIT_025091mg"/>
</dbReference>
<reference evidence="4" key="2">
    <citation type="submission" date="2018-08" db="UniProtKB">
        <authorList>
            <consortium name="EnsemblPlants"/>
        </authorList>
    </citation>
    <scope>IDENTIFICATION</scope>
    <source>
        <strain evidence="4">Yugu1</strain>
    </source>
</reference>
<dbReference type="PANTHER" id="PTHR33170:SF51">
    <property type="entry name" value="CCHC-TYPE DOMAIN-CONTAINING PROTEIN"/>
    <property type="match status" value="1"/>
</dbReference>
<dbReference type="GO" id="GO:0003676">
    <property type="term" value="F:nucleic acid binding"/>
    <property type="evidence" value="ECO:0007669"/>
    <property type="project" value="InterPro"/>
</dbReference>
<dbReference type="eggNOG" id="KOG1075">
    <property type="taxonomic scope" value="Eukaryota"/>
</dbReference>
<dbReference type="EMBL" id="AGNK02001735">
    <property type="status" value="NOT_ANNOTATED_CDS"/>
    <property type="molecule type" value="Genomic_DNA"/>
</dbReference>
<dbReference type="GO" id="GO:0008270">
    <property type="term" value="F:zinc ion binding"/>
    <property type="evidence" value="ECO:0007669"/>
    <property type="project" value="UniProtKB-KW"/>
</dbReference>
<name>K3ZEU3_SETIT</name>
<dbReference type="PROSITE" id="PS50158">
    <property type="entry name" value="ZF_CCHC"/>
    <property type="match status" value="1"/>
</dbReference>
<evidence type="ECO:0000256" key="1">
    <source>
        <dbReference type="PROSITE-ProRule" id="PRU00047"/>
    </source>
</evidence>
<feature type="region of interest" description="Disordered" evidence="2">
    <location>
        <begin position="346"/>
        <end position="386"/>
    </location>
</feature>
<dbReference type="InterPro" id="IPR001878">
    <property type="entry name" value="Znf_CCHC"/>
</dbReference>
<feature type="region of interest" description="Disordered" evidence="2">
    <location>
        <begin position="79"/>
        <end position="128"/>
    </location>
</feature>
<evidence type="ECO:0000313" key="4">
    <source>
        <dbReference type="EnsemblPlants" id="KQL15570"/>
    </source>
</evidence>
<evidence type="ECO:0000259" key="3">
    <source>
        <dbReference type="PROSITE" id="PS50158"/>
    </source>
</evidence>
<dbReference type="HOGENOM" id="CLU_020149_1_0_1"/>
<feature type="domain" description="CCHC-type" evidence="3">
    <location>
        <begin position="182"/>
        <end position="197"/>
    </location>
</feature>
<dbReference type="PANTHER" id="PTHR33170">
    <property type="entry name" value="DUF4283 DOMAIN-CONTAINING PROTEIN-RELATED"/>
    <property type="match status" value="1"/>
</dbReference>
<dbReference type="Proteomes" id="UP000004995">
    <property type="component" value="Unassembled WGS sequence"/>
</dbReference>
<dbReference type="InterPro" id="IPR036875">
    <property type="entry name" value="Znf_CCHC_sf"/>
</dbReference>
<dbReference type="InParanoid" id="K3ZEU3"/>
<dbReference type="FunCoup" id="K3ZEU3">
    <property type="interactions" value="169"/>
</dbReference>
<dbReference type="AlphaFoldDB" id="K3ZEU3"/>
<proteinExistence type="predicted"/>
<dbReference type="SUPFAM" id="SSF57756">
    <property type="entry name" value="Retrovirus zinc finger-like domains"/>
    <property type="match status" value="1"/>
</dbReference>
<keyword evidence="1" id="KW-0862">Zinc</keyword>
<organism evidence="4 5">
    <name type="scientific">Setaria italica</name>
    <name type="common">Foxtail millet</name>
    <name type="synonym">Panicum italicum</name>
    <dbReference type="NCBI Taxonomy" id="4555"/>
    <lineage>
        <taxon>Eukaryota</taxon>
        <taxon>Viridiplantae</taxon>
        <taxon>Streptophyta</taxon>
        <taxon>Embryophyta</taxon>
        <taxon>Tracheophyta</taxon>
        <taxon>Spermatophyta</taxon>
        <taxon>Magnoliopsida</taxon>
        <taxon>Liliopsida</taxon>
        <taxon>Poales</taxon>
        <taxon>Poaceae</taxon>
        <taxon>PACMAD clade</taxon>
        <taxon>Panicoideae</taxon>
        <taxon>Panicodae</taxon>
        <taxon>Paniceae</taxon>
        <taxon>Cenchrinae</taxon>
        <taxon>Setaria</taxon>
    </lineage>
</organism>
<evidence type="ECO:0000313" key="5">
    <source>
        <dbReference type="Proteomes" id="UP000004995"/>
    </source>
</evidence>